<keyword evidence="1" id="KW-1133">Transmembrane helix</keyword>
<name>X6MAI2_RETFI</name>
<feature type="non-terminal residue" evidence="2">
    <location>
        <position position="101"/>
    </location>
</feature>
<gene>
    <name evidence="2" type="ORF">RFI_26363</name>
</gene>
<evidence type="ECO:0000313" key="2">
    <source>
        <dbReference type="EMBL" id="ETO11013.1"/>
    </source>
</evidence>
<keyword evidence="3" id="KW-1185">Reference proteome</keyword>
<reference evidence="2 3" key="1">
    <citation type="journal article" date="2013" name="Curr. Biol.">
        <title>The Genome of the Foraminiferan Reticulomyxa filosa.</title>
        <authorList>
            <person name="Glockner G."/>
            <person name="Hulsmann N."/>
            <person name="Schleicher M."/>
            <person name="Noegel A.A."/>
            <person name="Eichinger L."/>
            <person name="Gallinger C."/>
            <person name="Pawlowski J."/>
            <person name="Sierra R."/>
            <person name="Euteneuer U."/>
            <person name="Pillet L."/>
            <person name="Moustafa A."/>
            <person name="Platzer M."/>
            <person name="Groth M."/>
            <person name="Szafranski K."/>
            <person name="Schliwa M."/>
        </authorList>
    </citation>
    <scope>NUCLEOTIDE SEQUENCE [LARGE SCALE GENOMIC DNA]</scope>
</reference>
<evidence type="ECO:0000256" key="1">
    <source>
        <dbReference type="SAM" id="Phobius"/>
    </source>
</evidence>
<keyword evidence="1" id="KW-0812">Transmembrane</keyword>
<dbReference type="EMBL" id="ASPP01022881">
    <property type="protein sequence ID" value="ETO11013.1"/>
    <property type="molecule type" value="Genomic_DNA"/>
</dbReference>
<evidence type="ECO:0000313" key="3">
    <source>
        <dbReference type="Proteomes" id="UP000023152"/>
    </source>
</evidence>
<accession>X6MAI2</accession>
<dbReference type="AlphaFoldDB" id="X6MAI2"/>
<dbReference type="Proteomes" id="UP000023152">
    <property type="component" value="Unassembled WGS sequence"/>
</dbReference>
<protein>
    <submittedName>
        <fullName evidence="2">Uncharacterized protein</fullName>
    </submittedName>
</protein>
<keyword evidence="1" id="KW-0472">Membrane</keyword>
<proteinExistence type="predicted"/>
<sequence length="101" mass="11938">MYFSNTKDTGLSLSTKLVVTKQKKIIKIHRIKDRCLPFLTCNGKRTSTTLHQFKKQIKKSNNKTSSMIGRYIILFLDNLLLFFIISFHKKKKRKIEKMLMV</sequence>
<comment type="caution">
    <text evidence="2">The sequence shown here is derived from an EMBL/GenBank/DDBJ whole genome shotgun (WGS) entry which is preliminary data.</text>
</comment>
<feature type="transmembrane region" description="Helical" evidence="1">
    <location>
        <begin position="68"/>
        <end position="88"/>
    </location>
</feature>
<organism evidence="2 3">
    <name type="scientific">Reticulomyxa filosa</name>
    <dbReference type="NCBI Taxonomy" id="46433"/>
    <lineage>
        <taxon>Eukaryota</taxon>
        <taxon>Sar</taxon>
        <taxon>Rhizaria</taxon>
        <taxon>Retaria</taxon>
        <taxon>Foraminifera</taxon>
        <taxon>Monothalamids</taxon>
        <taxon>Reticulomyxidae</taxon>
        <taxon>Reticulomyxa</taxon>
    </lineage>
</organism>